<dbReference type="AlphaFoldDB" id="A0A1E7KU85"/>
<name>A0A1E7KU85_9ACTN</name>
<dbReference type="Proteomes" id="UP000176005">
    <property type="component" value="Unassembled WGS sequence"/>
</dbReference>
<proteinExistence type="predicted"/>
<feature type="signal peptide" evidence="2">
    <location>
        <begin position="1"/>
        <end position="28"/>
    </location>
</feature>
<evidence type="ECO:0000256" key="2">
    <source>
        <dbReference type="SAM" id="SignalP"/>
    </source>
</evidence>
<comment type="caution">
    <text evidence="3">The sequence shown here is derived from an EMBL/GenBank/DDBJ whole genome shotgun (WGS) entry which is preliminary data.</text>
</comment>
<evidence type="ECO:0000313" key="4">
    <source>
        <dbReference type="Proteomes" id="UP000176005"/>
    </source>
</evidence>
<feature type="region of interest" description="Disordered" evidence="1">
    <location>
        <begin position="51"/>
        <end position="70"/>
    </location>
</feature>
<feature type="region of interest" description="Disordered" evidence="1">
    <location>
        <begin position="90"/>
        <end position="178"/>
    </location>
</feature>
<evidence type="ECO:0000256" key="1">
    <source>
        <dbReference type="SAM" id="MobiDB-lite"/>
    </source>
</evidence>
<keyword evidence="4" id="KW-1185">Reference proteome</keyword>
<dbReference type="EMBL" id="LJGW01000519">
    <property type="protein sequence ID" value="OEV07403.1"/>
    <property type="molecule type" value="Genomic_DNA"/>
</dbReference>
<evidence type="ECO:0000313" key="3">
    <source>
        <dbReference type="EMBL" id="OEV07403.1"/>
    </source>
</evidence>
<sequence>MRKTIRRSLLVAAAASGVWALSTAGASAAELPVGSDAGSTAHGAVEHVEKAGHAGESAAGTVRGTDAGDTVRHLTGTVGDTLRGVQQKLPSKGIPENGLPTNTLPTGGLSTGDLPTEGLPSGAQDRVAGTLHGTDGLDGVEDARGTAGRVADRAGHPGKAVNEAREDVRSAVPGELPV</sequence>
<protein>
    <recommendedName>
        <fullName evidence="5">ATP-binding protein</fullName>
    </recommendedName>
</protein>
<evidence type="ECO:0008006" key="5">
    <source>
        <dbReference type="Google" id="ProtNLM"/>
    </source>
</evidence>
<keyword evidence="2" id="KW-0732">Signal</keyword>
<accession>A0A1E7KU85</accession>
<feature type="chain" id="PRO_5009196834" description="ATP-binding protein" evidence="2">
    <location>
        <begin position="29"/>
        <end position="178"/>
    </location>
</feature>
<gene>
    <name evidence="3" type="ORF">AN218_29280</name>
</gene>
<feature type="non-terminal residue" evidence="3">
    <location>
        <position position="178"/>
    </location>
</feature>
<reference evidence="3 4" key="1">
    <citation type="journal article" date="2016" name="Front. Microbiol.">
        <title>Comparative Genomics Analysis of Streptomyces Species Reveals Their Adaptation to the Marine Environment and Their Diversity at the Genomic Level.</title>
        <authorList>
            <person name="Tian X."/>
            <person name="Zhang Z."/>
            <person name="Yang T."/>
            <person name="Chen M."/>
            <person name="Li J."/>
            <person name="Chen F."/>
            <person name="Yang J."/>
            <person name="Li W."/>
            <person name="Zhang B."/>
            <person name="Zhang Z."/>
            <person name="Wu J."/>
            <person name="Zhang C."/>
            <person name="Long L."/>
            <person name="Xiao J."/>
        </authorList>
    </citation>
    <scope>NUCLEOTIDE SEQUENCE [LARGE SCALE GENOMIC DNA]</scope>
    <source>
        <strain evidence="3 4">SCSIO 10429</strain>
    </source>
</reference>
<organism evidence="3 4">
    <name type="scientific">Streptomyces nanshensis</name>
    <dbReference type="NCBI Taxonomy" id="518642"/>
    <lineage>
        <taxon>Bacteria</taxon>
        <taxon>Bacillati</taxon>
        <taxon>Actinomycetota</taxon>
        <taxon>Actinomycetes</taxon>
        <taxon>Kitasatosporales</taxon>
        <taxon>Streptomycetaceae</taxon>
        <taxon>Streptomyces</taxon>
    </lineage>
</organism>